<organism evidence="1 2">
    <name type="scientific">Nocardia tengchongensis</name>
    <dbReference type="NCBI Taxonomy" id="2055889"/>
    <lineage>
        <taxon>Bacteria</taxon>
        <taxon>Bacillati</taxon>
        <taxon>Actinomycetota</taxon>
        <taxon>Actinomycetes</taxon>
        <taxon>Mycobacteriales</taxon>
        <taxon>Nocardiaceae</taxon>
        <taxon>Nocardia</taxon>
    </lineage>
</organism>
<evidence type="ECO:0000313" key="2">
    <source>
        <dbReference type="Proteomes" id="UP000683310"/>
    </source>
</evidence>
<sequence length="39" mass="4024">MGPTLPVVPLPLLTPPIRAPAALPIKRFPSIRPPAEGAA</sequence>
<accession>A0ABX8CS46</accession>
<dbReference type="EMBL" id="CP074371">
    <property type="protein sequence ID" value="QVI21699.1"/>
    <property type="molecule type" value="Genomic_DNA"/>
</dbReference>
<dbReference type="Proteomes" id="UP000683310">
    <property type="component" value="Chromosome"/>
</dbReference>
<proteinExistence type="predicted"/>
<evidence type="ECO:0000313" key="1">
    <source>
        <dbReference type="EMBL" id="QVI21699.1"/>
    </source>
</evidence>
<name>A0ABX8CS46_9NOCA</name>
<keyword evidence="2" id="KW-1185">Reference proteome</keyword>
<protein>
    <submittedName>
        <fullName evidence="1">Uncharacterized protein</fullName>
    </submittedName>
</protein>
<gene>
    <name evidence="1" type="ORF">KHQ06_00430</name>
</gene>
<reference evidence="1 2" key="1">
    <citation type="submission" date="2021-04" db="EMBL/GenBank/DDBJ databases">
        <title>Nocardia tengchongensis.</title>
        <authorList>
            <person name="Zhuang k."/>
            <person name="Ran Y."/>
            <person name="Li W."/>
        </authorList>
    </citation>
    <scope>NUCLEOTIDE SEQUENCE [LARGE SCALE GENOMIC DNA]</scope>
    <source>
        <strain evidence="1 2">CFH S0057</strain>
    </source>
</reference>